<comment type="caution">
    <text evidence="2">The sequence shown here is derived from an EMBL/GenBank/DDBJ whole genome shotgun (WGS) entry which is preliminary data.</text>
</comment>
<proteinExistence type="predicted"/>
<dbReference type="Proteomes" id="UP000663853">
    <property type="component" value="Unassembled WGS sequence"/>
</dbReference>
<reference evidence="2" key="1">
    <citation type="submission" date="2021-01" db="EMBL/GenBank/DDBJ databases">
        <authorList>
            <person name="Kaushik A."/>
        </authorList>
    </citation>
    <scope>NUCLEOTIDE SEQUENCE</scope>
    <source>
        <strain evidence="2">AG6-10EEA</strain>
    </source>
</reference>
<sequence length="309" mass="34846">MPIPPGVYRIKNAETGSIFTLSKSEGFGIQGWRQNGQANQHWFVQYMGDGVVFKNVESGQYAYVPTGSLANHLKLFGSGTPTVWALLPNGNAWSIYVHGSKFIIELGGCNRADGGGINLWEDCGYKYQRWVFEKIDDRQPQQLPEGWFFRADRLSQEYFQQTYQQPQSVSVSPGTYFLRNVMSGTLITLCGGSTDEGAEISGYSYNGGSHQKWQLQPTRHGQNMTFLNVQTNNYLWFQGQSFVPSFSVKSSRTSQEYVITAANRGFYISPAQQPGYVLSLLRGSGQNGTEISIWHNDQQDNQKWHFDHV</sequence>
<evidence type="ECO:0000259" key="1">
    <source>
        <dbReference type="Pfam" id="PF14200"/>
    </source>
</evidence>
<dbReference type="AlphaFoldDB" id="A0A8H3D667"/>
<dbReference type="EMBL" id="CAJMXA010003804">
    <property type="protein sequence ID" value="CAE6516453.1"/>
    <property type="molecule type" value="Genomic_DNA"/>
</dbReference>
<dbReference type="CDD" id="cd23422">
    <property type="entry name" value="beta-trefoil_Ricin_MPL_CNL"/>
    <property type="match status" value="1"/>
</dbReference>
<accession>A0A8H3D667</accession>
<name>A0A8H3D667_9AGAM</name>
<dbReference type="SUPFAM" id="SSF50370">
    <property type="entry name" value="Ricin B-like lectins"/>
    <property type="match status" value="2"/>
</dbReference>
<evidence type="ECO:0000313" key="2">
    <source>
        <dbReference type="EMBL" id="CAE6516453.1"/>
    </source>
</evidence>
<dbReference type="InterPro" id="IPR000772">
    <property type="entry name" value="Ricin_B_lectin"/>
</dbReference>
<feature type="domain" description="Ricin B lectin" evidence="1">
    <location>
        <begin position="170"/>
        <end position="239"/>
    </location>
</feature>
<gene>
    <name evidence="2" type="ORF">RDB_LOCUS137696</name>
</gene>
<protein>
    <recommendedName>
        <fullName evidence="1">Ricin B lectin domain-containing protein</fullName>
    </recommendedName>
</protein>
<feature type="domain" description="Ricin B lectin" evidence="1">
    <location>
        <begin position="38"/>
        <end position="120"/>
    </location>
</feature>
<evidence type="ECO:0000313" key="3">
    <source>
        <dbReference type="Proteomes" id="UP000663853"/>
    </source>
</evidence>
<dbReference type="Pfam" id="PF14200">
    <property type="entry name" value="RicinB_lectin_2"/>
    <property type="match status" value="2"/>
</dbReference>
<organism evidence="2 3">
    <name type="scientific">Rhizoctonia solani</name>
    <dbReference type="NCBI Taxonomy" id="456999"/>
    <lineage>
        <taxon>Eukaryota</taxon>
        <taxon>Fungi</taxon>
        <taxon>Dikarya</taxon>
        <taxon>Basidiomycota</taxon>
        <taxon>Agaricomycotina</taxon>
        <taxon>Agaricomycetes</taxon>
        <taxon>Cantharellales</taxon>
        <taxon>Ceratobasidiaceae</taxon>
        <taxon>Rhizoctonia</taxon>
    </lineage>
</organism>
<dbReference type="Gene3D" id="2.80.10.50">
    <property type="match status" value="2"/>
</dbReference>
<dbReference type="CDD" id="cd23455">
    <property type="entry name" value="beta-trefoil_Ricin_RSA"/>
    <property type="match status" value="1"/>
</dbReference>
<dbReference type="PROSITE" id="PS50231">
    <property type="entry name" value="RICIN_B_LECTIN"/>
    <property type="match status" value="2"/>
</dbReference>
<dbReference type="InterPro" id="IPR035992">
    <property type="entry name" value="Ricin_B-like_lectins"/>
</dbReference>